<keyword evidence="3" id="KW-0804">Transcription</keyword>
<dbReference type="PROSITE" id="PS50949">
    <property type="entry name" value="HTH_GNTR"/>
    <property type="match status" value="1"/>
</dbReference>
<dbReference type="SUPFAM" id="SSF48008">
    <property type="entry name" value="GntR ligand-binding domain-like"/>
    <property type="match status" value="1"/>
</dbReference>
<evidence type="ECO:0000256" key="3">
    <source>
        <dbReference type="ARBA" id="ARBA00023163"/>
    </source>
</evidence>
<evidence type="ECO:0000313" key="6">
    <source>
        <dbReference type="Proteomes" id="UP000196880"/>
    </source>
</evidence>
<dbReference type="Proteomes" id="UP000196880">
    <property type="component" value="Unassembled WGS sequence"/>
</dbReference>
<dbReference type="InterPro" id="IPR036390">
    <property type="entry name" value="WH_DNA-bd_sf"/>
</dbReference>
<gene>
    <name evidence="5" type="ORF">B6A14_09930</name>
</gene>
<evidence type="ECO:0000256" key="2">
    <source>
        <dbReference type="ARBA" id="ARBA00023125"/>
    </source>
</evidence>
<accession>A0A210RVL1</accession>
<dbReference type="PANTHER" id="PTHR43537">
    <property type="entry name" value="TRANSCRIPTIONAL REGULATOR, GNTR FAMILY"/>
    <property type="match status" value="1"/>
</dbReference>
<keyword evidence="2" id="KW-0238">DNA-binding</keyword>
<evidence type="ECO:0000259" key="4">
    <source>
        <dbReference type="PROSITE" id="PS50949"/>
    </source>
</evidence>
<dbReference type="Gene3D" id="1.20.120.530">
    <property type="entry name" value="GntR ligand-binding domain-like"/>
    <property type="match status" value="1"/>
</dbReference>
<dbReference type="InterPro" id="IPR000524">
    <property type="entry name" value="Tscrpt_reg_HTH_GntR"/>
</dbReference>
<evidence type="ECO:0000313" key="5">
    <source>
        <dbReference type="EMBL" id="OWF64981.1"/>
    </source>
</evidence>
<dbReference type="SUPFAM" id="SSF46785">
    <property type="entry name" value="Winged helix' DNA-binding domain"/>
    <property type="match status" value="1"/>
</dbReference>
<dbReference type="SMART" id="SM00895">
    <property type="entry name" value="FCD"/>
    <property type="match status" value="1"/>
</dbReference>
<feature type="domain" description="HTH gntR-type" evidence="4">
    <location>
        <begin position="12"/>
        <end position="79"/>
    </location>
</feature>
<evidence type="ECO:0000256" key="1">
    <source>
        <dbReference type="ARBA" id="ARBA00023015"/>
    </source>
</evidence>
<dbReference type="EMBL" id="NAIA01000004">
    <property type="protein sequence ID" value="OWF64981.1"/>
    <property type="molecule type" value="Genomic_DNA"/>
</dbReference>
<dbReference type="GO" id="GO:0003677">
    <property type="term" value="F:DNA binding"/>
    <property type="evidence" value="ECO:0007669"/>
    <property type="project" value="UniProtKB-KW"/>
</dbReference>
<dbReference type="AlphaFoldDB" id="A0A210RVL1"/>
<proteinExistence type="predicted"/>
<dbReference type="InterPro" id="IPR036388">
    <property type="entry name" value="WH-like_DNA-bd_sf"/>
</dbReference>
<dbReference type="SMART" id="SM00345">
    <property type="entry name" value="HTH_GNTR"/>
    <property type="match status" value="1"/>
</dbReference>
<dbReference type="InterPro" id="IPR011711">
    <property type="entry name" value="GntR_C"/>
</dbReference>
<dbReference type="Gene3D" id="1.10.10.10">
    <property type="entry name" value="Winged helix-like DNA-binding domain superfamily/Winged helix DNA-binding domain"/>
    <property type="match status" value="1"/>
</dbReference>
<keyword evidence="6" id="KW-1185">Reference proteome</keyword>
<dbReference type="PANTHER" id="PTHR43537:SF45">
    <property type="entry name" value="GNTR FAMILY REGULATORY PROTEIN"/>
    <property type="match status" value="1"/>
</dbReference>
<dbReference type="RefSeq" id="WP_087910358.1">
    <property type="nucleotide sequence ID" value="NZ_NAIA01000004.1"/>
</dbReference>
<dbReference type="Pfam" id="PF00392">
    <property type="entry name" value="GntR"/>
    <property type="match status" value="1"/>
</dbReference>
<keyword evidence="1" id="KW-0805">Transcription regulation</keyword>
<protein>
    <submittedName>
        <fullName evidence="5">GntR family transcriptional regulator</fullName>
    </submittedName>
</protein>
<organism evidence="5 6">
    <name type="scientific">Polynucleobacter hirudinilacicola</name>
    <dbReference type="NCBI Taxonomy" id="1743166"/>
    <lineage>
        <taxon>Bacteria</taxon>
        <taxon>Pseudomonadati</taxon>
        <taxon>Pseudomonadota</taxon>
        <taxon>Betaproteobacteria</taxon>
        <taxon>Burkholderiales</taxon>
        <taxon>Burkholderiaceae</taxon>
        <taxon>Polynucleobacter</taxon>
    </lineage>
</organism>
<comment type="caution">
    <text evidence="5">The sequence shown here is derived from an EMBL/GenBank/DDBJ whole genome shotgun (WGS) entry which is preliminary data.</text>
</comment>
<dbReference type="InterPro" id="IPR008920">
    <property type="entry name" value="TF_FadR/GntR_C"/>
</dbReference>
<dbReference type="Pfam" id="PF07729">
    <property type="entry name" value="FCD"/>
    <property type="match status" value="1"/>
</dbReference>
<dbReference type="OrthoDB" id="9799812at2"/>
<name>A0A210RVL1_9BURK</name>
<dbReference type="CDD" id="cd07377">
    <property type="entry name" value="WHTH_GntR"/>
    <property type="match status" value="1"/>
</dbReference>
<sequence length="221" mass="24321">MLSQLNKLPARTDYVQAVYKALLDAISDGSLQPGTRITQEEIAEQMNVSRLPVLQALRQLKNDGFVEDAPGRGLQVTALNIEWIDKLYEVRGALDSLAAKLAASKKCVLDPALIKHGRAVSEKGDVRALIDADIAFHSAIYEASENPLIAKSAHLHWAHLRRVMGAVLQLTQRSAIWDEHQAIADAIQNGDEKKAAELSELHATRARKSLIHQLEQVLSSN</sequence>
<dbReference type="GO" id="GO:0003700">
    <property type="term" value="F:DNA-binding transcription factor activity"/>
    <property type="evidence" value="ECO:0007669"/>
    <property type="project" value="InterPro"/>
</dbReference>
<reference evidence="5 6" key="1">
    <citation type="submission" date="2017-03" db="EMBL/GenBank/DDBJ databases">
        <title>New species Polynucleobacter sp. MWH-EgelM1-30-B4.</title>
        <authorList>
            <person name="Hahn M.W."/>
        </authorList>
    </citation>
    <scope>NUCLEOTIDE SEQUENCE [LARGE SCALE GENOMIC DNA]</scope>
    <source>
        <strain evidence="5 6">MWH-EgelM1-30-B4</strain>
    </source>
</reference>